<dbReference type="eggNOG" id="ENOG502QS98">
    <property type="taxonomic scope" value="Eukaryota"/>
</dbReference>
<dbReference type="SUPFAM" id="SSF101941">
    <property type="entry name" value="NAC domain"/>
    <property type="match status" value="1"/>
</dbReference>
<comment type="subcellular location">
    <subcellularLocation>
        <location evidence="2">Membrane</location>
        <topology evidence="2">Single-pass membrane protein</topology>
    </subcellularLocation>
    <subcellularLocation>
        <location evidence="1">Nucleus</location>
    </subcellularLocation>
</comment>
<feature type="transmembrane region" description="Helical" evidence="12">
    <location>
        <begin position="722"/>
        <end position="741"/>
    </location>
</feature>
<dbReference type="InterPro" id="IPR036093">
    <property type="entry name" value="NAC_dom_sf"/>
</dbReference>
<feature type="domain" description="NAC" evidence="13">
    <location>
        <begin position="87"/>
        <end position="238"/>
    </location>
</feature>
<evidence type="ECO:0000256" key="12">
    <source>
        <dbReference type="SAM" id="Phobius"/>
    </source>
</evidence>
<dbReference type="InterPro" id="IPR003441">
    <property type="entry name" value="NAC-dom"/>
</dbReference>
<evidence type="ECO:0000256" key="11">
    <source>
        <dbReference type="SAM" id="MobiDB-lite"/>
    </source>
</evidence>
<proteinExistence type="predicted"/>
<dbReference type="GO" id="GO:0005634">
    <property type="term" value="C:nucleus"/>
    <property type="evidence" value="ECO:0007669"/>
    <property type="project" value="UniProtKB-SubCell"/>
</dbReference>
<dbReference type="GO" id="GO:0000976">
    <property type="term" value="F:transcription cis-regulatory region binding"/>
    <property type="evidence" value="ECO:0007669"/>
    <property type="project" value="UniProtKB-ARBA"/>
</dbReference>
<evidence type="ECO:0000256" key="4">
    <source>
        <dbReference type="ARBA" id="ARBA00022989"/>
    </source>
</evidence>
<dbReference type="PROSITE" id="PS51005">
    <property type="entry name" value="NAC"/>
    <property type="match status" value="1"/>
</dbReference>
<keyword evidence="6" id="KW-0238">DNA-binding</keyword>
<name>A0A0E0DVC5_9ORYZ</name>
<evidence type="ECO:0000256" key="6">
    <source>
        <dbReference type="ARBA" id="ARBA00023125"/>
    </source>
</evidence>
<feature type="compositionally biased region" description="Low complexity" evidence="11">
    <location>
        <begin position="605"/>
        <end position="616"/>
    </location>
</feature>
<dbReference type="STRING" id="40149.A0A0E0DVC5"/>
<feature type="region of interest" description="Disordered" evidence="11">
    <location>
        <begin position="604"/>
        <end position="623"/>
    </location>
</feature>
<organism evidence="14">
    <name type="scientific">Oryza meridionalis</name>
    <dbReference type="NCBI Taxonomy" id="40149"/>
    <lineage>
        <taxon>Eukaryota</taxon>
        <taxon>Viridiplantae</taxon>
        <taxon>Streptophyta</taxon>
        <taxon>Embryophyta</taxon>
        <taxon>Tracheophyta</taxon>
        <taxon>Spermatophyta</taxon>
        <taxon>Magnoliopsida</taxon>
        <taxon>Liliopsida</taxon>
        <taxon>Poales</taxon>
        <taxon>Poaceae</taxon>
        <taxon>BOP clade</taxon>
        <taxon>Oryzoideae</taxon>
        <taxon>Oryzeae</taxon>
        <taxon>Oryzinae</taxon>
        <taxon>Oryza</taxon>
    </lineage>
</organism>
<keyword evidence="8" id="KW-0010">Activator</keyword>
<feature type="compositionally biased region" description="Polar residues" evidence="11">
    <location>
        <begin position="246"/>
        <end position="269"/>
    </location>
</feature>
<keyword evidence="10" id="KW-0539">Nucleus</keyword>
<evidence type="ECO:0000256" key="1">
    <source>
        <dbReference type="ARBA" id="ARBA00004123"/>
    </source>
</evidence>
<dbReference type="PANTHER" id="PTHR31744:SF216">
    <property type="entry name" value="NAC TRANSCRIPTION FACTOR"/>
    <property type="match status" value="1"/>
</dbReference>
<evidence type="ECO:0000256" key="2">
    <source>
        <dbReference type="ARBA" id="ARBA00004167"/>
    </source>
</evidence>
<keyword evidence="7 12" id="KW-0472">Membrane</keyword>
<feature type="region of interest" description="Disordered" evidence="11">
    <location>
        <begin position="241"/>
        <end position="270"/>
    </location>
</feature>
<evidence type="ECO:0000256" key="9">
    <source>
        <dbReference type="ARBA" id="ARBA00023163"/>
    </source>
</evidence>
<dbReference type="Gene3D" id="2.170.150.80">
    <property type="entry name" value="NAC domain"/>
    <property type="match status" value="1"/>
</dbReference>
<reference evidence="14" key="2">
    <citation type="submission" date="2018-05" db="EMBL/GenBank/DDBJ databases">
        <title>OmerRS3 (Oryza meridionalis Reference Sequence Version 3).</title>
        <authorList>
            <person name="Zhang J."/>
            <person name="Kudrna D."/>
            <person name="Lee S."/>
            <person name="Talag J."/>
            <person name="Welchert J."/>
            <person name="Wing R.A."/>
        </authorList>
    </citation>
    <scope>NUCLEOTIDE SEQUENCE [LARGE SCALE GENOMIC DNA]</scope>
    <source>
        <strain evidence="14">cv. OR44</strain>
    </source>
</reference>
<keyword evidence="3 12" id="KW-0812">Transmembrane</keyword>
<feature type="compositionally biased region" description="Low complexity" evidence="11">
    <location>
        <begin position="394"/>
        <end position="405"/>
    </location>
</feature>
<evidence type="ECO:0000313" key="15">
    <source>
        <dbReference type="Proteomes" id="UP000008021"/>
    </source>
</evidence>
<evidence type="ECO:0000256" key="7">
    <source>
        <dbReference type="ARBA" id="ARBA00023136"/>
    </source>
</evidence>
<dbReference type="Proteomes" id="UP000008021">
    <property type="component" value="Chromosome 6"/>
</dbReference>
<dbReference type="GO" id="GO:0006355">
    <property type="term" value="P:regulation of DNA-templated transcription"/>
    <property type="evidence" value="ECO:0007669"/>
    <property type="project" value="InterPro"/>
</dbReference>
<evidence type="ECO:0000256" key="3">
    <source>
        <dbReference type="ARBA" id="ARBA00022692"/>
    </source>
</evidence>
<reference evidence="14" key="1">
    <citation type="submission" date="2015-04" db="UniProtKB">
        <authorList>
            <consortium name="EnsemblPlants"/>
        </authorList>
    </citation>
    <scope>IDENTIFICATION</scope>
</reference>
<keyword evidence="5" id="KW-0805">Transcription regulation</keyword>
<evidence type="ECO:0000256" key="5">
    <source>
        <dbReference type="ARBA" id="ARBA00023015"/>
    </source>
</evidence>
<keyword evidence="9" id="KW-0804">Transcription</keyword>
<evidence type="ECO:0000259" key="13">
    <source>
        <dbReference type="PROSITE" id="PS51005"/>
    </source>
</evidence>
<evidence type="ECO:0000256" key="10">
    <source>
        <dbReference type="ARBA" id="ARBA00023242"/>
    </source>
</evidence>
<protein>
    <recommendedName>
        <fullName evidence="13">NAC domain-containing protein</fullName>
    </recommendedName>
</protein>
<keyword evidence="4 12" id="KW-1133">Transmembrane helix</keyword>
<feature type="region of interest" description="Disordered" evidence="11">
    <location>
        <begin position="381"/>
        <end position="405"/>
    </location>
</feature>
<dbReference type="PANTHER" id="PTHR31744">
    <property type="entry name" value="PROTEIN CUP-SHAPED COTYLEDON 2-RELATED"/>
    <property type="match status" value="1"/>
</dbReference>
<feature type="region of interest" description="Disordered" evidence="11">
    <location>
        <begin position="1"/>
        <end position="45"/>
    </location>
</feature>
<evidence type="ECO:0000313" key="14">
    <source>
        <dbReference type="EnsemblPlants" id="OMERI06G00050.1"/>
    </source>
</evidence>
<dbReference type="Gramene" id="OMERI06G00050.1">
    <property type="protein sequence ID" value="OMERI06G00050.1"/>
    <property type="gene ID" value="OMERI06G00050"/>
</dbReference>
<keyword evidence="15" id="KW-1185">Reference proteome</keyword>
<dbReference type="AlphaFoldDB" id="A0A0E0DVC5"/>
<dbReference type="Pfam" id="PF02365">
    <property type="entry name" value="NAM"/>
    <property type="match status" value="1"/>
</dbReference>
<evidence type="ECO:0000256" key="8">
    <source>
        <dbReference type="ARBA" id="ARBA00023159"/>
    </source>
</evidence>
<dbReference type="EnsemblPlants" id="OMERI06G00050.1">
    <property type="protein sequence ID" value="OMERI06G00050.1"/>
    <property type="gene ID" value="OMERI06G00050"/>
</dbReference>
<dbReference type="GO" id="GO:0016020">
    <property type="term" value="C:membrane"/>
    <property type="evidence" value="ECO:0007669"/>
    <property type="project" value="UniProtKB-SubCell"/>
</dbReference>
<accession>A0A0E0DVC5</accession>
<sequence length="748" mass="82795">MLRQPGQGEQAAVGGWKSGEIGEDGSLSSRSRPVQHFGGGRSRVKAVNEEEDGNVMAMTERSEKGKVAMKQGKVEMTPAVAAAAAVLPVGFRFRPTDEELVRHYLKGKIAGRSHPDLLLIPDVDLSTCEPWDLPAMSVIKSDYPEWFFFAPRDRKYPGGHRSNRSTAAGYWKATGKDRLIRSRPAGPLIGIKKTLVFHRGRAPRGLRTAWIMHEYRTTEPHFQSGKNGSFVLYRLFNKHEQDDTHTPASNLDQQLHSMSSQGNPQNGTPAVQPALASIMKVHQTLPSSGFSQLTEIQDASTSVHDKEQTVAHDDAFLDVLSQLPDLEPEQRYNGFPNITSPIRPYSDHPFVGNLGEQDLSAHFGSTLSEQDLQSLLFSPNYTKMDKHPTGNVESNPTASSNNPNNNTLLMDSWRKNDSYQMLLIQRADNTDATCCSSSINAPQTETSDANLEARVQSSSMVYSGVAEGSPLCNQDQLHSAFNPHMESQKSGAFCWAGLRTPYPQHWFDTMVEPGRSGMTLSDALKEQGQEQAPSMKHLTAQDLVDPQQGTAARRIRLVCSVERVSVSQPVSSHLQCEYEAGSCCNTRNSSNNNKKESVRSEYEAGSCCNTGSSSNNHSEENDDAASQIMDGEPMHIQCKEDTPIQVDHSVEVMDKLQGFSFHEEMLVHANQPRGTNLKQRLLRVESRNSNENNAPSLETRGQQHAPHIQIWTSSVVRLGWGWQWPALFVMAGSLLLLVGVWKSLNHTT</sequence>